<dbReference type="InterPro" id="IPR019554">
    <property type="entry name" value="Soluble_ligand-bd"/>
</dbReference>
<reference evidence="18 19" key="1">
    <citation type="submission" date="2019-08" db="EMBL/GenBank/DDBJ databases">
        <title>Lewinella sp. strain SSH13 Genome sequencing and assembly.</title>
        <authorList>
            <person name="Kim I."/>
        </authorList>
    </citation>
    <scope>NUCLEOTIDE SEQUENCE [LARGE SCALE GENOMIC DNA]</scope>
    <source>
        <strain evidence="18 19">SSH13</strain>
    </source>
</reference>
<evidence type="ECO:0000313" key="18">
    <source>
        <dbReference type="EMBL" id="TXF90946.1"/>
    </source>
</evidence>
<keyword evidence="12" id="KW-0564">Palmitate</keyword>
<proteinExistence type="inferred from homology"/>
<keyword evidence="11" id="KW-0472">Membrane</keyword>
<comment type="subcellular location">
    <subcellularLocation>
        <location evidence="1">Cell outer membrane</location>
        <topology evidence="1">Multi-pass membrane protein</topology>
    </subcellularLocation>
</comment>
<dbReference type="GO" id="GO:0009279">
    <property type="term" value="C:cell outer membrane"/>
    <property type="evidence" value="ECO:0007669"/>
    <property type="project" value="UniProtKB-SubCell"/>
</dbReference>
<dbReference type="AlphaFoldDB" id="A0A5C7G015"/>
<dbReference type="PANTHER" id="PTHR33619:SF3">
    <property type="entry name" value="POLYSACCHARIDE EXPORT PROTEIN GFCE-RELATED"/>
    <property type="match status" value="1"/>
</dbReference>
<evidence type="ECO:0000256" key="12">
    <source>
        <dbReference type="ARBA" id="ARBA00023139"/>
    </source>
</evidence>
<dbReference type="Pfam" id="PF02563">
    <property type="entry name" value="Poly_export"/>
    <property type="match status" value="1"/>
</dbReference>
<feature type="domain" description="Soluble ligand binding" evidence="16">
    <location>
        <begin position="622"/>
        <end position="666"/>
    </location>
</feature>
<evidence type="ECO:0000256" key="7">
    <source>
        <dbReference type="ARBA" id="ARBA00022729"/>
    </source>
</evidence>
<evidence type="ECO:0000256" key="9">
    <source>
        <dbReference type="ARBA" id="ARBA00023065"/>
    </source>
</evidence>
<protein>
    <recommendedName>
        <fullName evidence="20">Protein involved in polysaccharide export with SLBB domain</fullName>
    </recommendedName>
</protein>
<feature type="domain" description="Soluble ligand binding" evidence="16">
    <location>
        <begin position="362"/>
        <end position="406"/>
    </location>
</feature>
<dbReference type="GO" id="GO:0006811">
    <property type="term" value="P:monoatomic ion transport"/>
    <property type="evidence" value="ECO:0007669"/>
    <property type="project" value="UniProtKB-KW"/>
</dbReference>
<keyword evidence="14" id="KW-0449">Lipoprotein</keyword>
<dbReference type="Pfam" id="PF10531">
    <property type="entry name" value="SLBB"/>
    <property type="match status" value="2"/>
</dbReference>
<feature type="domain" description="Polysaccharide export protein N-terminal" evidence="15">
    <location>
        <begin position="194"/>
        <end position="268"/>
    </location>
</feature>
<keyword evidence="6" id="KW-0812">Transmembrane</keyword>
<evidence type="ECO:0000256" key="3">
    <source>
        <dbReference type="ARBA" id="ARBA00022448"/>
    </source>
</evidence>
<evidence type="ECO:0000256" key="14">
    <source>
        <dbReference type="ARBA" id="ARBA00023288"/>
    </source>
</evidence>
<evidence type="ECO:0008006" key="20">
    <source>
        <dbReference type="Google" id="ProtNLM"/>
    </source>
</evidence>
<keyword evidence="13" id="KW-0998">Cell outer membrane</keyword>
<keyword evidence="9" id="KW-0406">Ion transport</keyword>
<evidence type="ECO:0000259" key="17">
    <source>
        <dbReference type="Pfam" id="PF22461"/>
    </source>
</evidence>
<dbReference type="GO" id="GO:0046930">
    <property type="term" value="C:pore complex"/>
    <property type="evidence" value="ECO:0007669"/>
    <property type="project" value="UniProtKB-KW"/>
</dbReference>
<keyword evidence="19" id="KW-1185">Reference proteome</keyword>
<dbReference type="Proteomes" id="UP000321907">
    <property type="component" value="Unassembled WGS sequence"/>
</dbReference>
<dbReference type="GO" id="GO:0015288">
    <property type="term" value="F:porin activity"/>
    <property type="evidence" value="ECO:0007669"/>
    <property type="project" value="UniProtKB-KW"/>
</dbReference>
<dbReference type="EMBL" id="VOXD01000004">
    <property type="protein sequence ID" value="TXF90946.1"/>
    <property type="molecule type" value="Genomic_DNA"/>
</dbReference>
<feature type="domain" description="SLBB" evidence="17">
    <location>
        <begin position="717"/>
        <end position="797"/>
    </location>
</feature>
<evidence type="ECO:0000256" key="10">
    <source>
        <dbReference type="ARBA" id="ARBA00023114"/>
    </source>
</evidence>
<evidence type="ECO:0000259" key="16">
    <source>
        <dbReference type="Pfam" id="PF10531"/>
    </source>
</evidence>
<dbReference type="Gene3D" id="3.10.560.10">
    <property type="entry name" value="Outer membrane lipoprotein wza domain like"/>
    <property type="match status" value="6"/>
</dbReference>
<dbReference type="GO" id="GO:0015159">
    <property type="term" value="F:polysaccharide transmembrane transporter activity"/>
    <property type="evidence" value="ECO:0007669"/>
    <property type="project" value="InterPro"/>
</dbReference>
<keyword evidence="8" id="KW-0625">Polysaccharide transport</keyword>
<name>A0A5C7G015_9BACT</name>
<dbReference type="InterPro" id="IPR003715">
    <property type="entry name" value="Poly_export_N"/>
</dbReference>
<comment type="similarity">
    <text evidence="2">Belongs to the BexD/CtrA/VexA family.</text>
</comment>
<evidence type="ECO:0000256" key="6">
    <source>
        <dbReference type="ARBA" id="ARBA00022692"/>
    </source>
</evidence>
<keyword evidence="3" id="KW-0813">Transport</keyword>
<evidence type="ECO:0000313" key="19">
    <source>
        <dbReference type="Proteomes" id="UP000321907"/>
    </source>
</evidence>
<evidence type="ECO:0000256" key="11">
    <source>
        <dbReference type="ARBA" id="ARBA00023136"/>
    </source>
</evidence>
<dbReference type="InterPro" id="IPR054765">
    <property type="entry name" value="SLBB_dom"/>
</dbReference>
<evidence type="ECO:0000256" key="2">
    <source>
        <dbReference type="ARBA" id="ARBA00009450"/>
    </source>
</evidence>
<evidence type="ECO:0000256" key="8">
    <source>
        <dbReference type="ARBA" id="ARBA00023047"/>
    </source>
</evidence>
<evidence type="ECO:0000256" key="1">
    <source>
        <dbReference type="ARBA" id="ARBA00004571"/>
    </source>
</evidence>
<evidence type="ECO:0000256" key="4">
    <source>
        <dbReference type="ARBA" id="ARBA00022452"/>
    </source>
</evidence>
<accession>A0A5C7G015</accession>
<comment type="caution">
    <text evidence="18">The sequence shown here is derived from an EMBL/GenBank/DDBJ whole genome shotgun (WGS) entry which is preliminary data.</text>
</comment>
<organism evidence="18 19">
    <name type="scientific">Neolewinella aurantiaca</name>
    <dbReference type="NCBI Taxonomy" id="2602767"/>
    <lineage>
        <taxon>Bacteria</taxon>
        <taxon>Pseudomonadati</taxon>
        <taxon>Bacteroidota</taxon>
        <taxon>Saprospiria</taxon>
        <taxon>Saprospirales</taxon>
        <taxon>Lewinellaceae</taxon>
        <taxon>Neolewinella</taxon>
    </lineage>
</organism>
<evidence type="ECO:0000256" key="13">
    <source>
        <dbReference type="ARBA" id="ARBA00023237"/>
    </source>
</evidence>
<keyword evidence="7" id="KW-0732">Signal</keyword>
<keyword evidence="5" id="KW-0762">Sugar transport</keyword>
<sequence>MRYYHEFAACHVFPLPRRGLGEREIRASRDTDENIYSLFEKNNPCKLKKLTLIFLLLCFTVSVQAQTPGNPAQQAAVEQMLAGRGIDQEELRQRLAVKGIYMENLTPEEAIRLRPQIEAVIAEMEQEEKIKKEAVLSADKIEEDVDDGTSVEEATAEVASKEVDEVLPKSQIYGHNIFRNRSLSLFQASNDATPPETYPLKVGDQLAVNIFGASQTDFVLRINEEGFVELPNTIRIPLAGVSLGEARRLLANRLKRSYTFSDGQLTIQTQVTRTINVNIFGEVTNSGSFNISSLNTGFNALVAAGGPSERGSVRNIKLTNGDKTTTLDVYAYLRNPAQQSSQFLQDNAIIFVPFAETVVEATGGVQRPMFYELKADETLADLIDYAGGTTPRAEPRSVRITRYVDGELRLINIDLTVQPDFELQNGDVVSVPEVENPVSSFVTVEGAVLLPGRYAFEESMTVATLLEAARLRPGARRDVAFLTRRNEDGTRKLSRIDLTSATTGADAGAMMKLKQGDVLQILASERFLDQGFITISGAVRDSSRSYPFPDDGGLKLSEAILLAGGLQANARNEASIIRTPRNNQEEREYLTVPLNEAATQELAPGDQVVIYTRERFTDAFQVSIRGAVRQPGSYRYDPSLQLSDLLTLAGGFRLEAARNKVDVFRLSITQNEPTQTLTATLEFDNDFQLLSSSDPNFQLQPSDIIVVRSAPEFENIQTVFVQGEVRYPGEYALDQDNLRLLDLVKNAGGLSGEAFAEGATLVRRENNVGFVVIRLDEVLSGEDITTNIVLKPGDLLRIPKAQELVSIRTLNTNADSIFVDSLLRSGEINLAFTGEKKADWYIKNFAAGYDEDAWKKTTRVVLPNGEIKGTKRFLFFKTYPIVEPGSTVAVDAKPPRKQKKPKPDKEPFDWGQFARDTVAAATSVLTLILLTQRID</sequence>
<keyword evidence="10" id="KW-0626">Porin</keyword>
<evidence type="ECO:0000256" key="5">
    <source>
        <dbReference type="ARBA" id="ARBA00022597"/>
    </source>
</evidence>
<keyword evidence="4" id="KW-1134">Transmembrane beta strand</keyword>
<gene>
    <name evidence="18" type="ORF">FUA23_03865</name>
</gene>
<dbReference type="OrthoDB" id="9808948at2"/>
<dbReference type="PANTHER" id="PTHR33619">
    <property type="entry name" value="POLYSACCHARIDE EXPORT PROTEIN GFCE-RELATED"/>
    <property type="match status" value="1"/>
</dbReference>
<evidence type="ECO:0000259" key="15">
    <source>
        <dbReference type="Pfam" id="PF02563"/>
    </source>
</evidence>
<dbReference type="InterPro" id="IPR049712">
    <property type="entry name" value="Poly_export"/>
</dbReference>
<dbReference type="Pfam" id="PF22461">
    <property type="entry name" value="SLBB_2"/>
    <property type="match status" value="1"/>
</dbReference>